<dbReference type="GO" id="GO:0003924">
    <property type="term" value="F:GTPase activity"/>
    <property type="evidence" value="ECO:0007669"/>
    <property type="project" value="InterPro"/>
</dbReference>
<evidence type="ECO:0000259" key="4">
    <source>
        <dbReference type="Pfam" id="PF14492"/>
    </source>
</evidence>
<dbReference type="GO" id="GO:0043022">
    <property type="term" value="F:ribosome binding"/>
    <property type="evidence" value="ECO:0007669"/>
    <property type="project" value="TreeGrafter"/>
</dbReference>
<protein>
    <recommendedName>
        <fullName evidence="7">Elongation factor 2</fullName>
    </recommendedName>
</protein>
<dbReference type="GO" id="GO:0003746">
    <property type="term" value="F:translation elongation factor activity"/>
    <property type="evidence" value="ECO:0007669"/>
    <property type="project" value="TreeGrafter"/>
</dbReference>
<dbReference type="CDD" id="cd01681">
    <property type="entry name" value="aeEF2_snRNP_like_IV"/>
    <property type="match status" value="1"/>
</dbReference>
<dbReference type="FunFam" id="2.40.30.10:FF:000010">
    <property type="entry name" value="Translation elongation factor 2"/>
    <property type="match status" value="1"/>
</dbReference>
<dbReference type="Gene3D" id="3.40.50.300">
    <property type="entry name" value="P-loop containing nucleotide triphosphate hydrolases"/>
    <property type="match status" value="1"/>
</dbReference>
<dbReference type="AlphaFoldDB" id="A0AAN7M025"/>
<dbReference type="PANTHER" id="PTHR42908">
    <property type="entry name" value="TRANSLATION ELONGATION FACTOR-RELATED"/>
    <property type="match status" value="1"/>
</dbReference>
<dbReference type="InterPro" id="IPR014721">
    <property type="entry name" value="Ribsml_uS5_D2-typ_fold_subgr"/>
</dbReference>
<evidence type="ECO:0008006" key="7">
    <source>
        <dbReference type="Google" id="ProtNLM"/>
    </source>
</evidence>
<evidence type="ECO:0000313" key="5">
    <source>
        <dbReference type="EMBL" id="KAK4796365.1"/>
    </source>
</evidence>
<dbReference type="InterPro" id="IPR031157">
    <property type="entry name" value="G_TR_CS"/>
</dbReference>
<proteinExistence type="predicted"/>
<dbReference type="InterPro" id="IPR027417">
    <property type="entry name" value="P-loop_NTPase"/>
</dbReference>
<sequence>MSDTRADEAERGITIKSTGISLYYEMSDESLKNYKGERAAALRITDGALVVVDCVEGVCVQTETVLGQAMGERIRPVLTVNKMDRCFLELQVDGEEAYQTFQRVTENANVIMATYEDPLLGDVQVYPEKGTVAFSAGLHGWAFTLTNFAKMYASKFGVDESKMMERLWGENFFDPATKKWTSKNTGSATCKRGFVQFCYEPIKQTINTCMNDQKDKLWPLLQKLGVVMKSDEKGLMGKALMKRVMQTWLPASSSLVEMMIYHLPSPAKAQKYRVENLYEGPLDDVYATAIRNCDPEGPIMLYVSKMIPASDKGRFFAFGRVFSGKVTTGLKVRITGPNYDPGEKKDLYVKSVQRTVIWMGKKQKPWRMYHVFITKNATLTNEKEVDAHPIRAMKFSVSPVVRVAVQCKVASDLPKLVEGLKRLSKSDPMVVCTIEESGEHIIAGAGELHLEICLKDLQDDFMGGAEIVKSDPVVSFRETVLEKSSRTVMSKSPNKHNRLYMEARPLEERLPEAIDDGKIGPRDDPKVRSKILSEEFGWDCSIFHCFSKLIQSISGLFIPILP</sequence>
<dbReference type="Gene3D" id="3.30.230.10">
    <property type="match status" value="1"/>
</dbReference>
<dbReference type="GO" id="GO:0005525">
    <property type="term" value="F:GTP binding"/>
    <property type="evidence" value="ECO:0007669"/>
    <property type="project" value="UniProtKB-KW"/>
</dbReference>
<dbReference type="FunFam" id="3.30.70.870:FF:000002">
    <property type="entry name" value="Translation elongation factor 2"/>
    <property type="match status" value="1"/>
</dbReference>
<dbReference type="Pfam" id="PF14492">
    <property type="entry name" value="EFG_III"/>
    <property type="match status" value="1"/>
</dbReference>
<dbReference type="SUPFAM" id="SSF50447">
    <property type="entry name" value="Translation proteins"/>
    <property type="match status" value="1"/>
</dbReference>
<dbReference type="GO" id="GO:1990904">
    <property type="term" value="C:ribonucleoprotein complex"/>
    <property type="evidence" value="ECO:0007669"/>
    <property type="project" value="TreeGrafter"/>
</dbReference>
<dbReference type="CDD" id="cd16261">
    <property type="entry name" value="EF2_snRNP_III"/>
    <property type="match status" value="1"/>
</dbReference>
<dbReference type="Proteomes" id="UP001346149">
    <property type="component" value="Unassembled WGS sequence"/>
</dbReference>
<evidence type="ECO:0000313" key="6">
    <source>
        <dbReference type="Proteomes" id="UP001346149"/>
    </source>
</evidence>
<dbReference type="InterPro" id="IPR041095">
    <property type="entry name" value="EFG_II"/>
</dbReference>
<dbReference type="Gene3D" id="2.40.30.10">
    <property type="entry name" value="Translation factors"/>
    <property type="match status" value="1"/>
</dbReference>
<dbReference type="FunFam" id="3.90.1430.10:FF:000003">
    <property type="entry name" value="Elongation factor 2"/>
    <property type="match status" value="1"/>
</dbReference>
<feature type="domain" description="Elongation Factor G" evidence="4">
    <location>
        <begin position="399"/>
        <end position="461"/>
    </location>
</feature>
<feature type="domain" description="Tr-type G" evidence="3">
    <location>
        <begin position="2"/>
        <end position="144"/>
    </location>
</feature>
<gene>
    <name evidence="5" type="ORF">SAY86_028691</name>
</gene>
<keyword evidence="2" id="KW-0342">GTP-binding</keyword>
<dbReference type="Gene3D" id="3.90.1430.10">
    <property type="entry name" value="Yeast translation eEF2 (G' domain)"/>
    <property type="match status" value="1"/>
</dbReference>
<dbReference type="SUPFAM" id="SSF54211">
    <property type="entry name" value="Ribosomal protein S5 domain 2-like"/>
    <property type="match status" value="1"/>
</dbReference>
<dbReference type="InterPro" id="IPR035647">
    <property type="entry name" value="EFG_III/V"/>
</dbReference>
<dbReference type="GO" id="GO:0005829">
    <property type="term" value="C:cytosol"/>
    <property type="evidence" value="ECO:0007669"/>
    <property type="project" value="TreeGrafter"/>
</dbReference>
<dbReference type="Pfam" id="PF00009">
    <property type="entry name" value="GTP_EFTU"/>
    <property type="match status" value="1"/>
</dbReference>
<dbReference type="SUPFAM" id="SSF54980">
    <property type="entry name" value="EF-G C-terminal domain-like"/>
    <property type="match status" value="1"/>
</dbReference>
<evidence type="ECO:0000256" key="2">
    <source>
        <dbReference type="ARBA" id="ARBA00023134"/>
    </source>
</evidence>
<dbReference type="SUPFAM" id="SSF52540">
    <property type="entry name" value="P-loop containing nucleoside triphosphate hydrolases"/>
    <property type="match status" value="1"/>
</dbReference>
<accession>A0AAN7M025</accession>
<evidence type="ECO:0000259" key="3">
    <source>
        <dbReference type="Pfam" id="PF00009"/>
    </source>
</evidence>
<dbReference type="InterPro" id="IPR009000">
    <property type="entry name" value="Transl_B-barrel_sf"/>
</dbReference>
<dbReference type="EMBL" id="JAXQNO010000006">
    <property type="protein sequence ID" value="KAK4796365.1"/>
    <property type="molecule type" value="Genomic_DNA"/>
</dbReference>
<organism evidence="5 6">
    <name type="scientific">Trapa natans</name>
    <name type="common">Water chestnut</name>
    <dbReference type="NCBI Taxonomy" id="22666"/>
    <lineage>
        <taxon>Eukaryota</taxon>
        <taxon>Viridiplantae</taxon>
        <taxon>Streptophyta</taxon>
        <taxon>Embryophyta</taxon>
        <taxon>Tracheophyta</taxon>
        <taxon>Spermatophyta</taxon>
        <taxon>Magnoliopsida</taxon>
        <taxon>eudicotyledons</taxon>
        <taxon>Gunneridae</taxon>
        <taxon>Pentapetalae</taxon>
        <taxon>rosids</taxon>
        <taxon>malvids</taxon>
        <taxon>Myrtales</taxon>
        <taxon>Lythraceae</taxon>
        <taxon>Trapa</taxon>
    </lineage>
</organism>
<evidence type="ECO:0000256" key="1">
    <source>
        <dbReference type="ARBA" id="ARBA00022741"/>
    </source>
</evidence>
<dbReference type="PROSITE" id="PS00301">
    <property type="entry name" value="G_TR_1"/>
    <property type="match status" value="1"/>
</dbReference>
<reference evidence="5 6" key="1">
    <citation type="journal article" date="2023" name="Hortic Res">
        <title>Pangenome of water caltrop reveals structural variations and asymmetric subgenome divergence after allopolyploidization.</title>
        <authorList>
            <person name="Zhang X."/>
            <person name="Chen Y."/>
            <person name="Wang L."/>
            <person name="Yuan Y."/>
            <person name="Fang M."/>
            <person name="Shi L."/>
            <person name="Lu R."/>
            <person name="Comes H.P."/>
            <person name="Ma Y."/>
            <person name="Chen Y."/>
            <person name="Huang G."/>
            <person name="Zhou Y."/>
            <person name="Zheng Z."/>
            <person name="Qiu Y."/>
        </authorList>
    </citation>
    <scope>NUCLEOTIDE SEQUENCE [LARGE SCALE GENOMIC DNA]</scope>
    <source>
        <strain evidence="5">F231</strain>
    </source>
</reference>
<name>A0AAN7M025_TRANT</name>
<dbReference type="InterPro" id="IPR000795">
    <property type="entry name" value="T_Tr_GTP-bd_dom"/>
</dbReference>
<keyword evidence="1" id="KW-0547">Nucleotide-binding</keyword>
<keyword evidence="6" id="KW-1185">Reference proteome</keyword>
<dbReference type="Gene3D" id="3.30.70.870">
    <property type="entry name" value="Elongation Factor G (Translational Gtpase), domain 3"/>
    <property type="match status" value="1"/>
</dbReference>
<dbReference type="InterPro" id="IPR020568">
    <property type="entry name" value="Ribosomal_Su5_D2-typ_SF"/>
</dbReference>
<dbReference type="PANTHER" id="PTHR42908:SF42">
    <property type="entry name" value="ELONGATION FACTOR 2-RELATED"/>
    <property type="match status" value="1"/>
</dbReference>
<comment type="caution">
    <text evidence="5">The sequence shown here is derived from an EMBL/GenBank/DDBJ whole genome shotgun (WGS) entry which is preliminary data.</text>
</comment>